<comment type="caution">
    <text evidence="2">The sequence shown here is derived from an EMBL/GenBank/DDBJ whole genome shotgun (WGS) entry which is preliminary data.</text>
</comment>
<dbReference type="OrthoDB" id="9986677at2759"/>
<dbReference type="EMBL" id="LVVM01003531">
    <property type="protein sequence ID" value="OJA14696.1"/>
    <property type="molecule type" value="Genomic_DNA"/>
</dbReference>
<proteinExistence type="predicted"/>
<keyword evidence="1" id="KW-0472">Membrane</keyword>
<accession>A0A1J8QMR0</accession>
<name>A0A1J8QMR0_9AGAM</name>
<evidence type="ECO:0000313" key="3">
    <source>
        <dbReference type="Proteomes" id="UP000183567"/>
    </source>
</evidence>
<evidence type="ECO:0000313" key="2">
    <source>
        <dbReference type="EMBL" id="OJA14696.1"/>
    </source>
</evidence>
<reference evidence="2 3" key="1">
    <citation type="submission" date="2016-03" db="EMBL/GenBank/DDBJ databases">
        <title>Comparative genomics of the ectomycorrhizal sister species Rhizopogon vinicolor and Rhizopogon vesiculosus (Basidiomycota: Boletales) reveals a divergence of the mating type B locus.</title>
        <authorList>
            <person name="Mujic A.B."/>
            <person name="Kuo A."/>
            <person name="Tritt A."/>
            <person name="Lipzen A."/>
            <person name="Chen C."/>
            <person name="Johnson J."/>
            <person name="Sharma A."/>
            <person name="Barry K."/>
            <person name="Grigoriev I.V."/>
            <person name="Spatafora J.W."/>
        </authorList>
    </citation>
    <scope>NUCLEOTIDE SEQUENCE [LARGE SCALE GENOMIC DNA]</scope>
    <source>
        <strain evidence="2 3">AM-OR11-056</strain>
    </source>
</reference>
<organism evidence="2 3">
    <name type="scientific">Rhizopogon vesiculosus</name>
    <dbReference type="NCBI Taxonomy" id="180088"/>
    <lineage>
        <taxon>Eukaryota</taxon>
        <taxon>Fungi</taxon>
        <taxon>Dikarya</taxon>
        <taxon>Basidiomycota</taxon>
        <taxon>Agaricomycotina</taxon>
        <taxon>Agaricomycetes</taxon>
        <taxon>Agaricomycetidae</taxon>
        <taxon>Boletales</taxon>
        <taxon>Suillineae</taxon>
        <taxon>Rhizopogonaceae</taxon>
        <taxon>Rhizopogon</taxon>
    </lineage>
</organism>
<sequence length="50" mass="5583">MLRLLLQQTVAVSGMFLAIISYVLGVFMETVIPRHGLFRYLNPAPLPTPP</sequence>
<protein>
    <submittedName>
        <fullName evidence="2">Uncharacterized protein</fullName>
    </submittedName>
</protein>
<keyword evidence="1" id="KW-0812">Transmembrane</keyword>
<feature type="transmembrane region" description="Helical" evidence="1">
    <location>
        <begin position="12"/>
        <end position="32"/>
    </location>
</feature>
<evidence type="ECO:0000256" key="1">
    <source>
        <dbReference type="SAM" id="Phobius"/>
    </source>
</evidence>
<dbReference type="Proteomes" id="UP000183567">
    <property type="component" value="Unassembled WGS sequence"/>
</dbReference>
<keyword evidence="1" id="KW-1133">Transmembrane helix</keyword>
<keyword evidence="3" id="KW-1185">Reference proteome</keyword>
<gene>
    <name evidence="2" type="ORF">AZE42_09983</name>
</gene>
<dbReference type="AlphaFoldDB" id="A0A1J8QMR0"/>